<dbReference type="Proteomes" id="UP000821853">
    <property type="component" value="Unassembled WGS sequence"/>
</dbReference>
<dbReference type="OMA" id="ATCANNT"/>
<evidence type="ECO:0000256" key="1">
    <source>
        <dbReference type="SAM" id="MobiDB-lite"/>
    </source>
</evidence>
<dbReference type="OrthoDB" id="6486140at2759"/>
<dbReference type="AlphaFoldDB" id="A0A9J6FT33"/>
<reference evidence="2 3" key="1">
    <citation type="journal article" date="2020" name="Cell">
        <title>Large-Scale Comparative Analyses of Tick Genomes Elucidate Their Genetic Diversity and Vector Capacities.</title>
        <authorList>
            <consortium name="Tick Genome and Microbiome Consortium (TIGMIC)"/>
            <person name="Jia N."/>
            <person name="Wang J."/>
            <person name="Shi W."/>
            <person name="Du L."/>
            <person name="Sun Y."/>
            <person name="Zhan W."/>
            <person name="Jiang J.F."/>
            <person name="Wang Q."/>
            <person name="Zhang B."/>
            <person name="Ji P."/>
            <person name="Bell-Sakyi L."/>
            <person name="Cui X.M."/>
            <person name="Yuan T.T."/>
            <person name="Jiang B.G."/>
            <person name="Yang W.F."/>
            <person name="Lam T.T."/>
            <person name="Chang Q.C."/>
            <person name="Ding S.J."/>
            <person name="Wang X.J."/>
            <person name="Zhu J.G."/>
            <person name="Ruan X.D."/>
            <person name="Zhao L."/>
            <person name="Wei J.T."/>
            <person name="Ye R.Z."/>
            <person name="Que T.C."/>
            <person name="Du C.H."/>
            <person name="Zhou Y.H."/>
            <person name="Cheng J.X."/>
            <person name="Dai P.F."/>
            <person name="Guo W.B."/>
            <person name="Han X.H."/>
            <person name="Huang E.J."/>
            <person name="Li L.F."/>
            <person name="Wei W."/>
            <person name="Gao Y.C."/>
            <person name="Liu J.Z."/>
            <person name="Shao H.Z."/>
            <person name="Wang X."/>
            <person name="Wang C.C."/>
            <person name="Yang T.C."/>
            <person name="Huo Q.B."/>
            <person name="Li W."/>
            <person name="Chen H.Y."/>
            <person name="Chen S.E."/>
            <person name="Zhou L.G."/>
            <person name="Ni X.B."/>
            <person name="Tian J.H."/>
            <person name="Sheng Y."/>
            <person name="Liu T."/>
            <person name="Pan Y.S."/>
            <person name="Xia L.Y."/>
            <person name="Li J."/>
            <person name="Zhao F."/>
            <person name="Cao W.C."/>
        </authorList>
    </citation>
    <scope>NUCLEOTIDE SEQUENCE [LARGE SCALE GENOMIC DNA]</scope>
    <source>
        <strain evidence="2">HaeL-2018</strain>
    </source>
</reference>
<feature type="region of interest" description="Disordered" evidence="1">
    <location>
        <begin position="1"/>
        <end position="61"/>
    </location>
</feature>
<gene>
    <name evidence="2" type="ORF">HPB48_012209</name>
</gene>
<evidence type="ECO:0000313" key="3">
    <source>
        <dbReference type="Proteomes" id="UP000821853"/>
    </source>
</evidence>
<evidence type="ECO:0008006" key="4">
    <source>
        <dbReference type="Google" id="ProtNLM"/>
    </source>
</evidence>
<dbReference type="VEuPathDB" id="VectorBase:HLOH_046044"/>
<protein>
    <recommendedName>
        <fullName evidence="4">Nucleic-acid-binding protein from transposon X-element</fullName>
    </recommendedName>
</protein>
<name>A0A9J6FT33_HAELO</name>
<organism evidence="2 3">
    <name type="scientific">Haemaphysalis longicornis</name>
    <name type="common">Bush tick</name>
    <dbReference type="NCBI Taxonomy" id="44386"/>
    <lineage>
        <taxon>Eukaryota</taxon>
        <taxon>Metazoa</taxon>
        <taxon>Ecdysozoa</taxon>
        <taxon>Arthropoda</taxon>
        <taxon>Chelicerata</taxon>
        <taxon>Arachnida</taxon>
        <taxon>Acari</taxon>
        <taxon>Parasitiformes</taxon>
        <taxon>Ixodida</taxon>
        <taxon>Ixodoidea</taxon>
        <taxon>Ixodidae</taxon>
        <taxon>Haemaphysalinae</taxon>
        <taxon>Haemaphysalis</taxon>
    </lineage>
</organism>
<comment type="caution">
    <text evidence="2">The sequence shown here is derived from an EMBL/GenBank/DDBJ whole genome shotgun (WGS) entry which is preliminary data.</text>
</comment>
<proteinExistence type="predicted"/>
<feature type="compositionally biased region" description="Low complexity" evidence="1">
    <location>
        <begin position="23"/>
        <end position="33"/>
    </location>
</feature>
<sequence>MLPAGTAEPPSLPRPPAATADMQAGSAPGALGLPPAPGPPVGLPAQQPTNASPAGTAPQDVSAATCANNTQGVMDHDGSSISSISSESLNTVIYEYANNATPPSSEDDKFQLVVPSKRRRRASKMSLATPDNTVTATPPKHGLTVILKPVDSTKIITRFNPLALKDSLEAKMPDGVLQLRPNYRLNLLAIDTRNTAATEHLLKITSIGDIPVRTYEPRPENCARGVIRGVPQDISDSELHDNLRQRTPVRSARRLGTSGVVQIVFATDTRPDYVILGYTRYQVYDYSEKPTQCTRCQRFGHIAATCTRKLRCARCGGDHELAACKSAEKLCANCGKTHQADFPYCPTFLQVKGIYRYKSENKVDYKAAKAAVLSKKTLWEAKREQDSHKGAKSASV</sequence>
<dbReference type="EMBL" id="JABSTR010000003">
    <property type="protein sequence ID" value="KAH9365939.1"/>
    <property type="molecule type" value="Genomic_DNA"/>
</dbReference>
<accession>A0A9J6FT33</accession>
<keyword evidence="3" id="KW-1185">Reference proteome</keyword>
<evidence type="ECO:0000313" key="2">
    <source>
        <dbReference type="EMBL" id="KAH9365939.1"/>
    </source>
</evidence>